<reference evidence="20" key="1">
    <citation type="submission" date="2021-01" db="EMBL/GenBank/DDBJ databases">
        <title>Adiantum capillus-veneris genome.</title>
        <authorList>
            <person name="Fang Y."/>
            <person name="Liao Q."/>
        </authorList>
    </citation>
    <scope>NUCLEOTIDE SEQUENCE</scope>
    <source>
        <strain evidence="20">H3</strain>
        <tissue evidence="20">Leaf</tissue>
    </source>
</reference>
<dbReference type="Gene3D" id="1.10.510.10">
    <property type="entry name" value="Transferase(Phosphotransferase) domain 1"/>
    <property type="match status" value="1"/>
</dbReference>
<dbReference type="PANTHER" id="PTHR45974:SF134">
    <property type="entry name" value="OS01G0960400 PROTEIN"/>
    <property type="match status" value="1"/>
</dbReference>
<evidence type="ECO:0000259" key="19">
    <source>
        <dbReference type="PROSITE" id="PS50011"/>
    </source>
</evidence>
<dbReference type="Gene3D" id="3.30.200.20">
    <property type="entry name" value="Phosphorylase Kinase, domain 1"/>
    <property type="match status" value="1"/>
</dbReference>
<keyword evidence="12 17" id="KW-0067">ATP-binding</keyword>
<feature type="transmembrane region" description="Helical" evidence="18">
    <location>
        <begin position="569"/>
        <end position="593"/>
    </location>
</feature>
<organism evidence="20 21">
    <name type="scientific">Adiantum capillus-veneris</name>
    <name type="common">Maidenhair fern</name>
    <dbReference type="NCBI Taxonomy" id="13818"/>
    <lineage>
        <taxon>Eukaryota</taxon>
        <taxon>Viridiplantae</taxon>
        <taxon>Streptophyta</taxon>
        <taxon>Embryophyta</taxon>
        <taxon>Tracheophyta</taxon>
        <taxon>Polypodiopsida</taxon>
        <taxon>Polypodiidae</taxon>
        <taxon>Polypodiales</taxon>
        <taxon>Pteridineae</taxon>
        <taxon>Pteridaceae</taxon>
        <taxon>Vittarioideae</taxon>
        <taxon>Adiantum</taxon>
    </lineage>
</organism>
<comment type="similarity">
    <text evidence="2">Belongs to the protein kinase superfamily. Ser/Thr protein kinase family.</text>
</comment>
<dbReference type="Pfam" id="PF08263">
    <property type="entry name" value="LRRNT_2"/>
    <property type="match status" value="1"/>
</dbReference>
<keyword evidence="21" id="KW-1185">Reference proteome</keyword>
<evidence type="ECO:0000256" key="5">
    <source>
        <dbReference type="ARBA" id="ARBA00022614"/>
    </source>
</evidence>
<evidence type="ECO:0000256" key="2">
    <source>
        <dbReference type="ARBA" id="ARBA00008684"/>
    </source>
</evidence>
<keyword evidence="14 18" id="KW-0472">Membrane</keyword>
<dbReference type="PROSITE" id="PS50011">
    <property type="entry name" value="PROTEIN_KINASE_DOM"/>
    <property type="match status" value="1"/>
</dbReference>
<evidence type="ECO:0000256" key="15">
    <source>
        <dbReference type="ARBA" id="ARBA00023170"/>
    </source>
</evidence>
<sequence>MFRKDVLRAHIIPSPAKAALFLLVFASSIHWSISISDSVEVRALRAIKASIGDVFNRLRNWEGEDPCGDSWTGVLCTDINGTSYVTELRLLNMNFTGTLAPDLGNLTQLTIMDFMWNNITGSIPPEVGYLRKLQLMLLSGNKLSGILSPEFGNLTALDRFQIDENNISGPIPSSYQFLNNLRHFHMNNNSLNGSIPPELGRLRMLAHLLFDNNKLTGEIPSEISNISALLIVQLDNNQFSGSIPASFQNFSRSNITKLSLRNCGLNGTIPDFSEIATLLYLDLSHNQLSGGLPPNLPQSLRTIDLSNNRLDGEIPASIYGLGRLELLLLQNNSLDGVIAADLLAHDPFTNAGSVYVMDFQSNNFTDLSPSALLSLPNVTLRLSGNPLCEASQNFSAYCTNSSGVGANVSIPLPTVPLPMGCSDATCDKSRNQELNYGLVDFGVCQCAYPLSVGYRLKSPSFAIYQPYQIALQNYLGLRLNLSDHQVNVSDFTWEPGPRLGVNLKLFPSNGSAQFNSSEVERLYNQFATFTIAGNRTFGPHEVLFFLMEFPYNSSLTNAAGSKTGLKGGAIAGIVLGGAAFTALVVVAVLLFVAKRRGLFAARRGRAARHHERLKVDGVKDFTFKEMTKATNNFDSSLQIGQGGYGKVYKAILADGLIVAIKRAEEGSLQGTKEFLTELQTLSRLHHRNLVDLVGFCDDEGEQMLIYEFMANGTLRDHLNSSSKAPLAFERRIQIALGAAKGILYLHTEADPPLFHRDIKATNILLDHKFGARVADFGLSKLAPVAEIEGDAGGYVSTVVKGTPGYLDPEYFLTHKLTDKSDVYSFGVVLLELLTGQQPITKGKNLVREVHMAYEAGMLLSTVDPRMGPYPAECLEPFMRLAFACCKDETDSRPSMAEVVRELEGIKRLLPPDATLSFETSVDTEPSSAKHHKGFITYNPYISSDIDGSNLMSGTIPSIVPR</sequence>
<dbReference type="Pfam" id="PF00560">
    <property type="entry name" value="LRR_1"/>
    <property type="match status" value="6"/>
</dbReference>
<evidence type="ECO:0000256" key="11">
    <source>
        <dbReference type="ARBA" id="ARBA00022777"/>
    </source>
</evidence>
<evidence type="ECO:0000256" key="13">
    <source>
        <dbReference type="ARBA" id="ARBA00022989"/>
    </source>
</evidence>
<feature type="domain" description="Protein kinase" evidence="19">
    <location>
        <begin position="633"/>
        <end position="909"/>
    </location>
</feature>
<evidence type="ECO:0000256" key="17">
    <source>
        <dbReference type="PROSITE-ProRule" id="PRU10141"/>
    </source>
</evidence>
<evidence type="ECO:0000256" key="14">
    <source>
        <dbReference type="ARBA" id="ARBA00023136"/>
    </source>
</evidence>
<evidence type="ECO:0000256" key="3">
    <source>
        <dbReference type="ARBA" id="ARBA00012513"/>
    </source>
</evidence>
<keyword evidence="13 18" id="KW-1133">Transmembrane helix</keyword>
<evidence type="ECO:0000256" key="9">
    <source>
        <dbReference type="ARBA" id="ARBA00022737"/>
    </source>
</evidence>
<evidence type="ECO:0000256" key="7">
    <source>
        <dbReference type="ARBA" id="ARBA00022692"/>
    </source>
</evidence>
<dbReference type="EC" id="2.7.11.1" evidence="3"/>
<dbReference type="SUPFAM" id="SSF52058">
    <property type="entry name" value="L domain-like"/>
    <property type="match status" value="1"/>
</dbReference>
<evidence type="ECO:0000256" key="1">
    <source>
        <dbReference type="ARBA" id="ARBA00004479"/>
    </source>
</evidence>
<evidence type="ECO:0000256" key="12">
    <source>
        <dbReference type="ARBA" id="ARBA00022840"/>
    </source>
</evidence>
<dbReference type="GO" id="GO:0005524">
    <property type="term" value="F:ATP binding"/>
    <property type="evidence" value="ECO:0007669"/>
    <property type="project" value="UniProtKB-UniRule"/>
</dbReference>
<gene>
    <name evidence="20" type="ORF">GOP47_0016257</name>
</gene>
<dbReference type="SUPFAM" id="SSF56112">
    <property type="entry name" value="Protein kinase-like (PK-like)"/>
    <property type="match status" value="1"/>
</dbReference>
<dbReference type="FunFam" id="3.80.10.10:FF:000129">
    <property type="entry name" value="Leucine-rich repeat receptor-like kinase"/>
    <property type="match status" value="1"/>
</dbReference>
<keyword evidence="6" id="KW-0808">Transferase</keyword>
<keyword evidence="10 17" id="KW-0547">Nucleotide-binding</keyword>
<dbReference type="Pfam" id="PF07714">
    <property type="entry name" value="PK_Tyr_Ser-Thr"/>
    <property type="match status" value="1"/>
</dbReference>
<dbReference type="FunFam" id="1.10.510.10:FF:000453">
    <property type="entry name" value="LRR receptor-like serine/threonine-protein kinase HSL2"/>
    <property type="match status" value="1"/>
</dbReference>
<keyword evidence="4" id="KW-0723">Serine/threonine-protein kinase</keyword>
<dbReference type="PROSITE" id="PS00107">
    <property type="entry name" value="PROTEIN_KINASE_ATP"/>
    <property type="match status" value="1"/>
</dbReference>
<dbReference type="InterPro" id="IPR001245">
    <property type="entry name" value="Ser-Thr/Tyr_kinase_cat_dom"/>
</dbReference>
<dbReference type="Proteomes" id="UP000886520">
    <property type="component" value="Chromosome 16"/>
</dbReference>
<accession>A0A9D4ZBK7</accession>
<dbReference type="InterPro" id="IPR001611">
    <property type="entry name" value="Leu-rich_rpt"/>
</dbReference>
<dbReference type="GO" id="GO:0016020">
    <property type="term" value="C:membrane"/>
    <property type="evidence" value="ECO:0007669"/>
    <property type="project" value="UniProtKB-SubCell"/>
</dbReference>
<dbReference type="PROSITE" id="PS00108">
    <property type="entry name" value="PROTEIN_KINASE_ST"/>
    <property type="match status" value="1"/>
</dbReference>
<feature type="binding site" evidence="17">
    <location>
        <position position="661"/>
    </location>
    <ligand>
        <name>ATP</name>
        <dbReference type="ChEBI" id="CHEBI:30616"/>
    </ligand>
</feature>
<evidence type="ECO:0000256" key="6">
    <source>
        <dbReference type="ARBA" id="ARBA00022679"/>
    </source>
</evidence>
<evidence type="ECO:0000256" key="8">
    <source>
        <dbReference type="ARBA" id="ARBA00022729"/>
    </source>
</evidence>
<evidence type="ECO:0000313" key="20">
    <source>
        <dbReference type="EMBL" id="KAI5067912.1"/>
    </source>
</evidence>
<dbReference type="AlphaFoldDB" id="A0A9D4ZBK7"/>
<comment type="subcellular location">
    <subcellularLocation>
        <location evidence="1">Membrane</location>
        <topology evidence="1">Single-pass type I membrane protein</topology>
    </subcellularLocation>
</comment>
<evidence type="ECO:0000313" key="21">
    <source>
        <dbReference type="Proteomes" id="UP000886520"/>
    </source>
</evidence>
<dbReference type="InterPro" id="IPR011009">
    <property type="entry name" value="Kinase-like_dom_sf"/>
</dbReference>
<dbReference type="InterPro" id="IPR017441">
    <property type="entry name" value="Protein_kinase_ATP_BS"/>
</dbReference>
<keyword evidence="11" id="KW-0418">Kinase</keyword>
<name>A0A9D4ZBK7_ADICA</name>
<protein>
    <recommendedName>
        <fullName evidence="3">non-specific serine/threonine protein kinase</fullName>
        <ecNumber evidence="3">2.7.11.1</ecNumber>
    </recommendedName>
</protein>
<dbReference type="FunFam" id="3.80.10.10:FF:000041">
    <property type="entry name" value="LRR receptor-like serine/threonine-protein kinase ERECTA"/>
    <property type="match status" value="1"/>
</dbReference>
<dbReference type="PANTHER" id="PTHR45974">
    <property type="entry name" value="RECEPTOR-LIKE PROTEIN 55"/>
    <property type="match status" value="1"/>
</dbReference>
<keyword evidence="9" id="KW-0677">Repeat</keyword>
<dbReference type="FunFam" id="3.30.200.20:FF:000328">
    <property type="entry name" value="Leucine-rich repeat protein kinase family protein"/>
    <property type="match status" value="1"/>
</dbReference>
<dbReference type="OrthoDB" id="2020077at2759"/>
<dbReference type="Gene3D" id="3.80.10.10">
    <property type="entry name" value="Ribonuclease Inhibitor"/>
    <property type="match status" value="3"/>
</dbReference>
<dbReference type="CDD" id="cd14066">
    <property type="entry name" value="STKc_IRAK"/>
    <property type="match status" value="1"/>
</dbReference>
<keyword evidence="5" id="KW-0433">Leucine-rich repeat</keyword>
<dbReference type="EMBL" id="JABFUD020000016">
    <property type="protein sequence ID" value="KAI5067912.1"/>
    <property type="molecule type" value="Genomic_DNA"/>
</dbReference>
<comment type="caution">
    <text evidence="20">The sequence shown here is derived from an EMBL/GenBank/DDBJ whole genome shotgun (WGS) entry which is preliminary data.</text>
</comment>
<evidence type="ECO:0000256" key="10">
    <source>
        <dbReference type="ARBA" id="ARBA00022741"/>
    </source>
</evidence>
<keyword evidence="16" id="KW-0325">Glycoprotein</keyword>
<evidence type="ECO:0000256" key="16">
    <source>
        <dbReference type="ARBA" id="ARBA00023180"/>
    </source>
</evidence>
<evidence type="ECO:0000256" key="18">
    <source>
        <dbReference type="SAM" id="Phobius"/>
    </source>
</evidence>
<dbReference type="GO" id="GO:0004674">
    <property type="term" value="F:protein serine/threonine kinase activity"/>
    <property type="evidence" value="ECO:0007669"/>
    <property type="project" value="UniProtKB-KW"/>
</dbReference>
<dbReference type="InterPro" id="IPR032675">
    <property type="entry name" value="LRR_dom_sf"/>
</dbReference>
<dbReference type="SMART" id="SM00220">
    <property type="entry name" value="S_TKc"/>
    <property type="match status" value="1"/>
</dbReference>
<evidence type="ECO:0000256" key="4">
    <source>
        <dbReference type="ARBA" id="ARBA00022527"/>
    </source>
</evidence>
<dbReference type="InterPro" id="IPR000719">
    <property type="entry name" value="Prot_kinase_dom"/>
</dbReference>
<dbReference type="InterPro" id="IPR008271">
    <property type="entry name" value="Ser/Thr_kinase_AS"/>
</dbReference>
<proteinExistence type="inferred from homology"/>
<keyword evidence="7 18" id="KW-0812">Transmembrane</keyword>
<keyword evidence="15" id="KW-0675">Receptor</keyword>
<keyword evidence="8" id="KW-0732">Signal</keyword>
<dbReference type="InterPro" id="IPR013210">
    <property type="entry name" value="LRR_N_plant-typ"/>
</dbReference>